<keyword evidence="1" id="KW-1185">Reference proteome</keyword>
<dbReference type="WBParaSite" id="nRc.2.0.1.t34480-RA">
    <property type="protein sequence ID" value="nRc.2.0.1.t34480-RA"/>
    <property type="gene ID" value="nRc.2.0.1.g34480"/>
</dbReference>
<dbReference type="Proteomes" id="UP000887565">
    <property type="component" value="Unplaced"/>
</dbReference>
<organism evidence="1 2">
    <name type="scientific">Romanomermis culicivorax</name>
    <name type="common">Nematode worm</name>
    <dbReference type="NCBI Taxonomy" id="13658"/>
    <lineage>
        <taxon>Eukaryota</taxon>
        <taxon>Metazoa</taxon>
        <taxon>Ecdysozoa</taxon>
        <taxon>Nematoda</taxon>
        <taxon>Enoplea</taxon>
        <taxon>Dorylaimia</taxon>
        <taxon>Mermithida</taxon>
        <taxon>Mermithoidea</taxon>
        <taxon>Mermithidae</taxon>
        <taxon>Romanomermis</taxon>
    </lineage>
</organism>
<protein>
    <submittedName>
        <fullName evidence="2">Uncharacterized protein</fullName>
    </submittedName>
</protein>
<sequence>MRSTQPYQTKGKFSFRLARLKVTVGNFLENYSYSLRSKVDFQAERFELLAIGSVPSR</sequence>
<accession>A0A915K6Z3</accession>
<proteinExistence type="predicted"/>
<dbReference type="AlphaFoldDB" id="A0A915K6Z3"/>
<evidence type="ECO:0000313" key="2">
    <source>
        <dbReference type="WBParaSite" id="nRc.2.0.1.t34480-RA"/>
    </source>
</evidence>
<name>A0A915K6Z3_ROMCU</name>
<evidence type="ECO:0000313" key="1">
    <source>
        <dbReference type="Proteomes" id="UP000887565"/>
    </source>
</evidence>
<reference evidence="2" key="1">
    <citation type="submission" date="2022-11" db="UniProtKB">
        <authorList>
            <consortium name="WormBaseParasite"/>
        </authorList>
    </citation>
    <scope>IDENTIFICATION</scope>
</reference>